<dbReference type="HOGENOM" id="CLU_1217132_0_0_1"/>
<feature type="region of interest" description="Disordered" evidence="1">
    <location>
        <begin position="1"/>
        <end position="79"/>
    </location>
</feature>
<protein>
    <submittedName>
        <fullName evidence="2">Uncharacterized protein</fullName>
    </submittedName>
</protein>
<evidence type="ECO:0000313" key="3">
    <source>
        <dbReference type="Proteomes" id="UP000007875"/>
    </source>
</evidence>
<evidence type="ECO:0000313" key="2">
    <source>
        <dbReference type="Ensembl" id="ENSCSAVP00000006990.1"/>
    </source>
</evidence>
<reference evidence="2" key="3">
    <citation type="submission" date="2025-09" db="UniProtKB">
        <authorList>
            <consortium name="Ensembl"/>
        </authorList>
    </citation>
    <scope>IDENTIFICATION</scope>
</reference>
<dbReference type="AlphaFoldDB" id="H2YNT2"/>
<dbReference type="Ensembl" id="ENSCSAVT00000007080.1">
    <property type="protein sequence ID" value="ENSCSAVP00000006990.1"/>
    <property type="gene ID" value="ENSCSAVG00000004180.1"/>
</dbReference>
<keyword evidence="3" id="KW-1185">Reference proteome</keyword>
<name>H2YNT2_CIOSA</name>
<dbReference type="InParanoid" id="H2YNT2"/>
<reference evidence="2" key="2">
    <citation type="submission" date="2025-08" db="UniProtKB">
        <authorList>
            <consortium name="Ensembl"/>
        </authorList>
    </citation>
    <scope>IDENTIFICATION</scope>
</reference>
<accession>H2YNT2</accession>
<proteinExistence type="predicted"/>
<sequence>TESSDVTSDSDLDKNHQKSKRNAPFEFSTAIQPDNPTPPALITDSQSNSDKDDDINQQSSESSISSKRDKTPEIIEFDDNLPSVSALESSGILVEEPVSEKTVFFDSLDEETDSTSHSPQSVEVAPAVSKMVEFNMDILPEFDNLIQGTPGGELADVMPTRQQVELEMMSKWETQGGATILDVSNLSLADLDESDEPDDEPTEQNEACDLIVFDEEPGFDFHPSQREI</sequence>
<dbReference type="Proteomes" id="UP000007875">
    <property type="component" value="Unassembled WGS sequence"/>
</dbReference>
<reference evidence="3" key="1">
    <citation type="submission" date="2003-08" db="EMBL/GenBank/DDBJ databases">
        <authorList>
            <person name="Birren B."/>
            <person name="Nusbaum C."/>
            <person name="Abebe A."/>
            <person name="Abouelleil A."/>
            <person name="Adekoya E."/>
            <person name="Ait-zahra M."/>
            <person name="Allen N."/>
            <person name="Allen T."/>
            <person name="An P."/>
            <person name="Anderson M."/>
            <person name="Anderson S."/>
            <person name="Arachchi H."/>
            <person name="Armbruster J."/>
            <person name="Bachantsang P."/>
            <person name="Baldwin J."/>
            <person name="Barry A."/>
            <person name="Bayul T."/>
            <person name="Blitshsteyn B."/>
            <person name="Bloom T."/>
            <person name="Blye J."/>
            <person name="Boguslavskiy L."/>
            <person name="Borowsky M."/>
            <person name="Boukhgalter B."/>
            <person name="Brunache A."/>
            <person name="Butler J."/>
            <person name="Calixte N."/>
            <person name="Calvo S."/>
            <person name="Camarata J."/>
            <person name="Campo K."/>
            <person name="Chang J."/>
            <person name="Cheshatsang Y."/>
            <person name="Citroen M."/>
            <person name="Collymore A."/>
            <person name="Considine T."/>
            <person name="Cook A."/>
            <person name="Cooke P."/>
            <person name="Corum B."/>
            <person name="Cuomo C."/>
            <person name="David R."/>
            <person name="Dawoe T."/>
            <person name="Degray S."/>
            <person name="Dodge S."/>
            <person name="Dooley K."/>
            <person name="Dorje P."/>
            <person name="Dorjee K."/>
            <person name="Dorris L."/>
            <person name="Duffey N."/>
            <person name="Dupes A."/>
            <person name="Elkins T."/>
            <person name="Engels R."/>
            <person name="Erickson J."/>
            <person name="Farina A."/>
            <person name="Faro S."/>
            <person name="Ferreira P."/>
            <person name="Fischer H."/>
            <person name="Fitzgerald M."/>
            <person name="Foley K."/>
            <person name="Gage D."/>
            <person name="Galagan J."/>
            <person name="Gearin G."/>
            <person name="Gnerre S."/>
            <person name="Gnirke A."/>
            <person name="Goyette A."/>
            <person name="Graham J."/>
            <person name="Grandbois E."/>
            <person name="Gyaltsen K."/>
            <person name="Hafez N."/>
            <person name="Hagopian D."/>
            <person name="Hagos B."/>
            <person name="Hall J."/>
            <person name="Hatcher B."/>
            <person name="Heller A."/>
            <person name="Higgins H."/>
            <person name="Honan T."/>
            <person name="Horn A."/>
            <person name="Houde N."/>
            <person name="Hughes L."/>
            <person name="Hulme W."/>
            <person name="Husby E."/>
            <person name="Iliev I."/>
            <person name="Jaffe D."/>
            <person name="Jones C."/>
            <person name="Kamal M."/>
            <person name="Kamat A."/>
            <person name="Kamvysselis M."/>
            <person name="Karlsson E."/>
            <person name="Kells C."/>
            <person name="Kieu A."/>
            <person name="Kisner P."/>
            <person name="Kodira C."/>
            <person name="Kulbokas E."/>
            <person name="Labutti K."/>
            <person name="Lama D."/>
            <person name="Landers T."/>
            <person name="Leger J."/>
            <person name="Levine S."/>
            <person name="Lewis D."/>
            <person name="Lewis T."/>
            <person name="Lindblad-toh K."/>
            <person name="Liu X."/>
            <person name="Lokyitsang T."/>
            <person name="Lokyitsang Y."/>
            <person name="Lucien O."/>
            <person name="Lui A."/>
            <person name="Ma L.J."/>
            <person name="Mabbitt R."/>
            <person name="Macdonald J."/>
            <person name="Maclean C."/>
            <person name="Major J."/>
            <person name="Manning J."/>
            <person name="Marabella R."/>
            <person name="Maru K."/>
            <person name="Matthews C."/>
            <person name="Mauceli E."/>
            <person name="Mccarthy M."/>
            <person name="Mcdonough S."/>
            <person name="Mcghee T."/>
            <person name="Meldrim J."/>
            <person name="Meneus L."/>
            <person name="Mesirov J."/>
            <person name="Mihalev A."/>
            <person name="Mihova T."/>
            <person name="Mikkelsen T."/>
            <person name="Mlenga V."/>
            <person name="Moru K."/>
            <person name="Mozes J."/>
            <person name="Mulrain L."/>
            <person name="Munson G."/>
            <person name="Naylor J."/>
            <person name="Newes C."/>
            <person name="Nguyen C."/>
            <person name="Nguyen N."/>
            <person name="Nguyen T."/>
            <person name="Nicol R."/>
            <person name="Nielsen C."/>
            <person name="Nizzari M."/>
            <person name="Norbu C."/>
            <person name="Norbu N."/>
            <person name="O'donnell P."/>
            <person name="Okoawo O."/>
            <person name="O'leary S."/>
            <person name="Omotosho B."/>
            <person name="O'neill K."/>
            <person name="Osman S."/>
            <person name="Parker S."/>
            <person name="Perrin D."/>
            <person name="Phunkhang P."/>
            <person name="Piqani B."/>
            <person name="Purcell S."/>
            <person name="Rachupka T."/>
            <person name="Ramasamy U."/>
            <person name="Rameau R."/>
            <person name="Ray V."/>
            <person name="Raymond C."/>
            <person name="Retta R."/>
            <person name="Richardson S."/>
            <person name="Rise C."/>
            <person name="Rodriguez J."/>
            <person name="Rogers J."/>
            <person name="Rogov P."/>
            <person name="Rutman M."/>
            <person name="Schupbach R."/>
            <person name="Seaman C."/>
            <person name="Settipalli S."/>
            <person name="Sharpe T."/>
            <person name="Sheridan J."/>
            <person name="Sherpa N."/>
            <person name="Shi J."/>
            <person name="Smirnov S."/>
            <person name="Smith C."/>
            <person name="Sougnez C."/>
            <person name="Spencer B."/>
            <person name="Stalker J."/>
            <person name="Stange-thomann N."/>
            <person name="Stavropoulos S."/>
            <person name="Stetson K."/>
            <person name="Stone C."/>
            <person name="Stone S."/>
            <person name="Stubbs M."/>
            <person name="Talamas J."/>
            <person name="Tchuinga P."/>
            <person name="Tenzing P."/>
            <person name="Tesfaye S."/>
            <person name="Theodore J."/>
            <person name="Thoulutsang Y."/>
            <person name="Topham K."/>
            <person name="Towey S."/>
            <person name="Tsamla T."/>
            <person name="Tsomo N."/>
            <person name="Vallee D."/>
            <person name="Vassiliev H."/>
            <person name="Venkataraman V."/>
            <person name="Vinson J."/>
            <person name="Vo A."/>
            <person name="Wade C."/>
            <person name="Wang S."/>
            <person name="Wangchuk T."/>
            <person name="Wangdi T."/>
            <person name="Whittaker C."/>
            <person name="Wilkinson J."/>
            <person name="Wu Y."/>
            <person name="Wyman D."/>
            <person name="Yadav S."/>
            <person name="Yang S."/>
            <person name="Yang X."/>
            <person name="Yeager S."/>
            <person name="Yee E."/>
            <person name="Young G."/>
            <person name="Zainoun J."/>
            <person name="Zembeck L."/>
            <person name="Zimmer A."/>
            <person name="Zody M."/>
            <person name="Lander E."/>
        </authorList>
    </citation>
    <scope>NUCLEOTIDE SEQUENCE [LARGE SCALE GENOMIC DNA]</scope>
</reference>
<evidence type="ECO:0000256" key="1">
    <source>
        <dbReference type="SAM" id="MobiDB-lite"/>
    </source>
</evidence>
<organism evidence="2 3">
    <name type="scientific">Ciona savignyi</name>
    <name type="common">Pacific transparent sea squirt</name>
    <dbReference type="NCBI Taxonomy" id="51511"/>
    <lineage>
        <taxon>Eukaryota</taxon>
        <taxon>Metazoa</taxon>
        <taxon>Chordata</taxon>
        <taxon>Tunicata</taxon>
        <taxon>Ascidiacea</taxon>
        <taxon>Phlebobranchia</taxon>
        <taxon>Cionidae</taxon>
        <taxon>Ciona</taxon>
    </lineage>
</organism>